<dbReference type="OrthoDB" id="9858120at2759"/>
<protein>
    <submittedName>
        <fullName evidence="3">F-box only protein 47-like</fullName>
    </submittedName>
</protein>
<dbReference type="GeneID" id="114453796"/>
<evidence type="ECO:0000259" key="1">
    <source>
        <dbReference type="PROSITE" id="PS50181"/>
    </source>
</evidence>
<gene>
    <name evidence="3" type="primary">LOC114453796</name>
</gene>
<name>A0A6P7KM64_9TELE</name>
<dbReference type="InterPro" id="IPR056622">
    <property type="entry name" value="ARM_FBXO47"/>
</dbReference>
<keyword evidence="2" id="KW-1185">Reference proteome</keyword>
<dbReference type="Proteomes" id="UP000515145">
    <property type="component" value="Chromosome 21"/>
</dbReference>
<dbReference type="InParanoid" id="A0A6P7KM64"/>
<dbReference type="AlphaFoldDB" id="A0A6P7KM64"/>
<sequence>MVKNTARNAGKYTWTHKSRYKRISHRLRPSRTMMTRSQCASRTNNFFREMPAEVFDMILDKLSLPDISVLTMVSKDLSMYIVDYMSTLSWKNKNIIQSFHSIGFHSTVCHYKHLGLLFKRCTLLLPTKERLKFLCCMFSKIPCFMLERCLEPYCSGFSSYGIFLRTLIAGWDELECNRVFTFLCDTTNLLQKIEAVITAKPGVRWYQEMQLRSFCRQVLLDPWPNQSECQFWLMHLLKPWPIVSQARLLFILYGPVTAEGYLSWEDMVQRELPYSALCELAKVIVMLFSKAGLKGWSCYSMLSIFEELSVIPQPWHVENVAHLLVLCGNSLCYNVLASKALNGRILEISRLIVHIILVCEKDGYHMSWAVKLVQQLYMVFSTAPEKFYFIQHLENMFSLVTKEFFEYIVAGNHFGDRDTFQTLCILLDSSTHFHTKFLHTLLK</sequence>
<organism evidence="2 3">
    <name type="scientific">Parambassis ranga</name>
    <name type="common">Indian glassy fish</name>
    <dbReference type="NCBI Taxonomy" id="210632"/>
    <lineage>
        <taxon>Eukaryota</taxon>
        <taxon>Metazoa</taxon>
        <taxon>Chordata</taxon>
        <taxon>Craniata</taxon>
        <taxon>Vertebrata</taxon>
        <taxon>Euteleostomi</taxon>
        <taxon>Actinopterygii</taxon>
        <taxon>Neopterygii</taxon>
        <taxon>Teleostei</taxon>
        <taxon>Neoteleostei</taxon>
        <taxon>Acanthomorphata</taxon>
        <taxon>Ovalentaria</taxon>
        <taxon>Ambassidae</taxon>
        <taxon>Parambassis</taxon>
    </lineage>
</organism>
<dbReference type="PANTHER" id="PTHR34098">
    <property type="entry name" value="F-BOX ONLY PROTEIN 47"/>
    <property type="match status" value="1"/>
</dbReference>
<reference evidence="3" key="1">
    <citation type="submission" date="2025-08" db="UniProtKB">
        <authorList>
            <consortium name="RefSeq"/>
        </authorList>
    </citation>
    <scope>IDENTIFICATION</scope>
</reference>
<dbReference type="PANTHER" id="PTHR34098:SF1">
    <property type="entry name" value="F-BOX ONLY PROTEIN 47"/>
    <property type="match status" value="1"/>
</dbReference>
<evidence type="ECO:0000313" key="3">
    <source>
        <dbReference type="RefSeq" id="XP_028289492.1"/>
    </source>
</evidence>
<proteinExistence type="predicted"/>
<dbReference type="InterPro" id="IPR001810">
    <property type="entry name" value="F-box_dom"/>
</dbReference>
<feature type="domain" description="F-box" evidence="1">
    <location>
        <begin position="44"/>
        <end position="93"/>
    </location>
</feature>
<dbReference type="RefSeq" id="XP_028289492.1">
    <property type="nucleotide sequence ID" value="XM_028433691.1"/>
</dbReference>
<dbReference type="Pfam" id="PF24467">
    <property type="entry name" value="ARM_FBXO47"/>
    <property type="match status" value="1"/>
</dbReference>
<evidence type="ECO:0000313" key="2">
    <source>
        <dbReference type="Proteomes" id="UP000515145"/>
    </source>
</evidence>
<accession>A0A6P7KM64</accession>
<dbReference type="PROSITE" id="PS50181">
    <property type="entry name" value="FBOX"/>
    <property type="match status" value="1"/>
</dbReference>
<dbReference type="InterPro" id="IPR038946">
    <property type="entry name" value="FBXO47"/>
</dbReference>